<dbReference type="EMBL" id="JABSNM010000010">
    <property type="protein sequence ID" value="NRT56789.1"/>
    <property type="molecule type" value="Genomic_DNA"/>
</dbReference>
<organism evidence="1 2">
    <name type="scientific">Sphaerotilus uruguayifluvii</name>
    <dbReference type="NCBI Taxonomy" id="2735897"/>
    <lineage>
        <taxon>Bacteria</taxon>
        <taxon>Pseudomonadati</taxon>
        <taxon>Pseudomonadota</taxon>
        <taxon>Betaproteobacteria</taxon>
        <taxon>Burkholderiales</taxon>
        <taxon>Sphaerotilaceae</taxon>
        <taxon>Sphaerotilus</taxon>
    </lineage>
</organism>
<keyword evidence="2" id="KW-1185">Reference proteome</keyword>
<comment type="caution">
    <text evidence="1">The sequence shown here is derived from an EMBL/GenBank/DDBJ whole genome shotgun (WGS) entry which is preliminary data.</text>
</comment>
<evidence type="ECO:0000313" key="2">
    <source>
        <dbReference type="Proteomes" id="UP001516061"/>
    </source>
</evidence>
<proteinExistence type="predicted"/>
<dbReference type="Proteomes" id="UP001516061">
    <property type="component" value="Unassembled WGS sequence"/>
</dbReference>
<reference evidence="1 2" key="1">
    <citation type="submission" date="2020-05" db="EMBL/GenBank/DDBJ databases">
        <title>Genomic Encyclopedia of Type Strains, Phase IV (KMG-V): Genome sequencing to study the core and pangenomes of soil and plant-associated prokaryotes.</title>
        <authorList>
            <person name="Whitman W."/>
        </authorList>
    </citation>
    <scope>NUCLEOTIDE SEQUENCE [LARGE SCALE GENOMIC DNA]</scope>
    <source>
        <strain evidence="1 2">C29</strain>
    </source>
</reference>
<dbReference type="RefSeq" id="WP_173805809.1">
    <property type="nucleotide sequence ID" value="NZ_JABSNM010000010.1"/>
</dbReference>
<gene>
    <name evidence="1" type="ORF">HNQ01_002536</name>
</gene>
<accession>A0ABX2G418</accession>
<evidence type="ECO:0000313" key="1">
    <source>
        <dbReference type="EMBL" id="NRT56789.1"/>
    </source>
</evidence>
<sequence length="50" mass="5372">MTFFSSDVIGEFAALAFTGMLDMSCLLDQKRTPRPHGVPGALSEPLLTDS</sequence>
<name>A0ABX2G418_9BURK</name>
<protein>
    <submittedName>
        <fullName evidence="1">Uncharacterized protein</fullName>
    </submittedName>
</protein>